<dbReference type="InterPro" id="IPR019734">
    <property type="entry name" value="TPR_rpt"/>
</dbReference>
<protein>
    <submittedName>
        <fullName evidence="4">Peptidase S1 and S6 chymotrypsin/Hap</fullName>
    </submittedName>
</protein>
<accession>A0A0G0ZJ66</accession>
<feature type="repeat" description="TPR" evidence="1">
    <location>
        <begin position="667"/>
        <end position="700"/>
    </location>
</feature>
<feature type="repeat" description="TPR" evidence="1">
    <location>
        <begin position="701"/>
        <end position="734"/>
    </location>
</feature>
<feature type="transmembrane region" description="Helical" evidence="3">
    <location>
        <begin position="383"/>
        <end position="402"/>
    </location>
</feature>
<dbReference type="Pfam" id="PF13432">
    <property type="entry name" value="TPR_16"/>
    <property type="match status" value="1"/>
</dbReference>
<feature type="region of interest" description="Disordered" evidence="2">
    <location>
        <begin position="745"/>
        <end position="774"/>
    </location>
</feature>
<sequence>MTSDLKENFLNIWDRLGEWVLYAALLILPVFSLPYTIFPVELNKSYLTFFLIILSGILYLSSILRTGEFSLSKNLLYPLILLLVVIFATSSFFSMSSHVSWTGLGYEPGSFNSFVFFALVLFLASFLINEEAKSIKVFIAVFSSIAILFVLQVFQSIFNVELFSWIGSAPTASVIGSWNELGIFSSLVLLMSLIFFDFLPSSGLKVFAGVVGALAFFLTAFVNFMLIWWVLGVFLIIFIAYLYSRTRSRSGIFRAPLLFLLLVILFIVVRPLGFYIVNSLGISFIEVKPSWSATLQIVWSAVKENPVLGSGPNTFVYDWFKYRPHDVVNSPLWQVRFNTGVGFLPTLIQGVGISGGLLLIAFLLFFIWYGFKSLVVEPSKISFLLIASFVGALYLWVFAVIYPVGFFLMFMAFLFTGMFLGLATASGIIDSIKISLFERTGQSFISALVLIFLMVLGLSWLYVLGKNYYGAYRYGIAVEALSRGNYDRSADNLERAIKYSPKDRYYRTFTDIKLIKVQEIVVMSGVPNDERAIQFRDRMGAAVEVAQKAIDLNPADPFNWSNKGRVYEAIVPLRISDSVPAISKFDYEESFKRFPTSPEAYFAIARVELAQGKINESREFLKKAIAIKKDFAPAYFLTAQIEAQSGNLDGAIRSTEIAAALSSEKDIGVLFQLGLLYYQAQRLDEARAAFEQAIKANRNYANARYFLGLIYYMQGNPDASREQFKKIAELNPNNGEVRLILANLSQGKPPLDGISPPGPQPEKRKNLPIEESSQ</sequence>
<feature type="transmembrane region" description="Helical" evidence="3">
    <location>
        <begin position="203"/>
        <end position="220"/>
    </location>
</feature>
<dbReference type="Pfam" id="PF13181">
    <property type="entry name" value="TPR_8"/>
    <property type="match status" value="1"/>
</dbReference>
<organism evidence="4 5">
    <name type="scientific">Candidatus Giovannonibacteria bacterium GW2011_GWF2_42_19</name>
    <dbReference type="NCBI Taxonomy" id="1618659"/>
    <lineage>
        <taxon>Bacteria</taxon>
        <taxon>Candidatus Giovannoniibacteriota</taxon>
    </lineage>
</organism>
<feature type="transmembrane region" description="Helical" evidence="3">
    <location>
        <begin position="137"/>
        <end position="158"/>
    </location>
</feature>
<dbReference type="PANTHER" id="PTHR12558:SF13">
    <property type="entry name" value="CELL DIVISION CYCLE PROTEIN 27 HOMOLOG"/>
    <property type="match status" value="1"/>
</dbReference>
<feature type="transmembrane region" description="Helical" evidence="3">
    <location>
        <begin position="46"/>
        <end position="64"/>
    </location>
</feature>
<feature type="transmembrane region" description="Helical" evidence="3">
    <location>
        <begin position="347"/>
        <end position="371"/>
    </location>
</feature>
<gene>
    <name evidence="4" type="ORF">UV11_C0003G0002</name>
</gene>
<feature type="transmembrane region" description="Helical" evidence="3">
    <location>
        <begin position="20"/>
        <end position="40"/>
    </location>
</feature>
<dbReference type="PROSITE" id="PS50005">
    <property type="entry name" value="TPR"/>
    <property type="match status" value="2"/>
</dbReference>
<dbReference type="SMART" id="SM00028">
    <property type="entry name" value="TPR"/>
    <property type="match status" value="5"/>
</dbReference>
<evidence type="ECO:0000256" key="3">
    <source>
        <dbReference type="SAM" id="Phobius"/>
    </source>
</evidence>
<dbReference type="SUPFAM" id="SSF48452">
    <property type="entry name" value="TPR-like"/>
    <property type="match status" value="2"/>
</dbReference>
<evidence type="ECO:0000256" key="2">
    <source>
        <dbReference type="SAM" id="MobiDB-lite"/>
    </source>
</evidence>
<proteinExistence type="predicted"/>
<keyword evidence="3" id="KW-1133">Transmembrane helix</keyword>
<feature type="transmembrane region" description="Helical" evidence="3">
    <location>
        <begin position="444"/>
        <end position="463"/>
    </location>
</feature>
<dbReference type="Gene3D" id="1.25.40.10">
    <property type="entry name" value="Tetratricopeptide repeat domain"/>
    <property type="match status" value="2"/>
</dbReference>
<evidence type="ECO:0000313" key="4">
    <source>
        <dbReference type="EMBL" id="KKS48775.1"/>
    </source>
</evidence>
<comment type="caution">
    <text evidence="4">The sequence shown here is derived from an EMBL/GenBank/DDBJ whole genome shotgun (WGS) entry which is preliminary data.</text>
</comment>
<dbReference type="Proteomes" id="UP000034036">
    <property type="component" value="Unassembled WGS sequence"/>
</dbReference>
<feature type="transmembrane region" description="Helical" evidence="3">
    <location>
        <begin position="408"/>
        <end position="432"/>
    </location>
</feature>
<dbReference type="InterPro" id="IPR011990">
    <property type="entry name" value="TPR-like_helical_dom_sf"/>
</dbReference>
<dbReference type="AlphaFoldDB" id="A0A0G0ZJ66"/>
<evidence type="ECO:0000256" key="1">
    <source>
        <dbReference type="PROSITE-ProRule" id="PRU00339"/>
    </source>
</evidence>
<keyword evidence="3" id="KW-0472">Membrane</keyword>
<feature type="transmembrane region" description="Helical" evidence="3">
    <location>
        <begin position="226"/>
        <end position="243"/>
    </location>
</feature>
<reference evidence="4" key="1">
    <citation type="journal article" date="2015" name="Nature">
        <title>rRNA introns, odd ribosomes, and small enigmatic genomes across a large radiation of phyla.</title>
        <authorList>
            <person name="Brown C.T."/>
            <person name="Hug L.A."/>
            <person name="Thomas B.C."/>
            <person name="Sharon I."/>
            <person name="Castelle C.J."/>
            <person name="Singh A."/>
            <person name="Wilkins M.J."/>
            <person name="Williams K.H."/>
            <person name="Banfield J.F."/>
        </authorList>
    </citation>
    <scope>NUCLEOTIDE SEQUENCE [LARGE SCALE GENOMIC DNA]</scope>
</reference>
<dbReference type="EMBL" id="LCDF01000003">
    <property type="protein sequence ID" value="KKS48775.1"/>
    <property type="molecule type" value="Genomic_DNA"/>
</dbReference>
<evidence type="ECO:0000313" key="5">
    <source>
        <dbReference type="Proteomes" id="UP000034036"/>
    </source>
</evidence>
<feature type="transmembrane region" description="Helical" evidence="3">
    <location>
        <begin position="109"/>
        <end position="128"/>
    </location>
</feature>
<feature type="transmembrane region" description="Helical" evidence="3">
    <location>
        <begin position="76"/>
        <end position="97"/>
    </location>
</feature>
<keyword evidence="3" id="KW-0812">Transmembrane</keyword>
<keyword evidence="1" id="KW-0802">TPR repeat</keyword>
<name>A0A0G0ZJ66_9BACT</name>
<feature type="transmembrane region" description="Helical" evidence="3">
    <location>
        <begin position="255"/>
        <end position="277"/>
    </location>
</feature>
<dbReference type="STRING" id="1618659.UV11_C0003G0002"/>
<feature type="transmembrane region" description="Helical" evidence="3">
    <location>
        <begin position="178"/>
        <end position="196"/>
    </location>
</feature>
<dbReference type="PANTHER" id="PTHR12558">
    <property type="entry name" value="CELL DIVISION CYCLE 16,23,27"/>
    <property type="match status" value="1"/>
</dbReference>